<dbReference type="CDD" id="cd00254">
    <property type="entry name" value="LT-like"/>
    <property type="match status" value="1"/>
</dbReference>
<dbReference type="Gene3D" id="1.10.530.10">
    <property type="match status" value="1"/>
</dbReference>
<dbReference type="Pfam" id="PF01464">
    <property type="entry name" value="SLT"/>
    <property type="match status" value="1"/>
</dbReference>
<dbReference type="Pfam" id="PF01476">
    <property type="entry name" value="LysM"/>
    <property type="match status" value="2"/>
</dbReference>
<dbReference type="Proteomes" id="UP000196581">
    <property type="component" value="Unassembled WGS sequence"/>
</dbReference>
<dbReference type="SUPFAM" id="SSF53955">
    <property type="entry name" value="Lysozyme-like"/>
    <property type="match status" value="1"/>
</dbReference>
<reference evidence="4" key="1">
    <citation type="submission" date="2017-02" db="EMBL/GenBank/DDBJ databases">
        <authorList>
            <person name="Dridi B."/>
        </authorList>
    </citation>
    <scope>NUCLEOTIDE SEQUENCE [LARGE SCALE GENOMIC DNA]</scope>
    <source>
        <strain evidence="4">B Co 03.10</strain>
    </source>
</reference>
<feature type="region of interest" description="Disordered" evidence="1">
    <location>
        <begin position="1"/>
        <end position="77"/>
    </location>
</feature>
<keyword evidence="4" id="KW-1185">Reference proteome</keyword>
<dbReference type="InterPro" id="IPR008258">
    <property type="entry name" value="Transglycosylase_SLT_dom_1"/>
</dbReference>
<organism evidence="3 4">
    <name type="scientific">Brevibacterium yomogidense</name>
    <dbReference type="NCBI Taxonomy" id="946573"/>
    <lineage>
        <taxon>Bacteria</taxon>
        <taxon>Bacillati</taxon>
        <taxon>Actinomycetota</taxon>
        <taxon>Actinomycetes</taxon>
        <taxon>Micrococcales</taxon>
        <taxon>Brevibacteriaceae</taxon>
        <taxon>Brevibacterium</taxon>
    </lineage>
</organism>
<dbReference type="RefSeq" id="WP_179207118.1">
    <property type="nucleotide sequence ID" value="NZ_FWFF01000013.1"/>
</dbReference>
<dbReference type="PROSITE" id="PS51782">
    <property type="entry name" value="LYSM"/>
    <property type="match status" value="2"/>
</dbReference>
<name>A0A1X6XEZ5_9MICO</name>
<dbReference type="PANTHER" id="PTHR33734">
    <property type="entry name" value="LYSM DOMAIN-CONTAINING GPI-ANCHORED PROTEIN 2"/>
    <property type="match status" value="1"/>
</dbReference>
<evidence type="ECO:0000313" key="4">
    <source>
        <dbReference type="Proteomes" id="UP000196581"/>
    </source>
</evidence>
<feature type="domain" description="LysM" evidence="2">
    <location>
        <begin position="77"/>
        <end position="121"/>
    </location>
</feature>
<dbReference type="PANTHER" id="PTHR33734:SF22">
    <property type="entry name" value="MEMBRANE-BOUND LYTIC MUREIN TRANSGLYCOSYLASE D"/>
    <property type="match status" value="1"/>
</dbReference>
<feature type="compositionally biased region" description="Polar residues" evidence="1">
    <location>
        <begin position="60"/>
        <end position="70"/>
    </location>
</feature>
<gene>
    <name evidence="3" type="ORF">FM105_07765</name>
</gene>
<dbReference type="EMBL" id="FWFF01000013">
    <property type="protein sequence ID" value="SLM97805.1"/>
    <property type="molecule type" value="Genomic_DNA"/>
</dbReference>
<dbReference type="SUPFAM" id="SSF54106">
    <property type="entry name" value="LysM domain"/>
    <property type="match status" value="2"/>
</dbReference>
<feature type="domain" description="LysM" evidence="2">
    <location>
        <begin position="131"/>
        <end position="175"/>
    </location>
</feature>
<evidence type="ECO:0000259" key="2">
    <source>
        <dbReference type="PROSITE" id="PS51782"/>
    </source>
</evidence>
<dbReference type="AlphaFoldDB" id="A0A1X6XEZ5"/>
<dbReference type="InterPro" id="IPR018392">
    <property type="entry name" value="LysM"/>
</dbReference>
<proteinExistence type="predicted"/>
<sequence>MTLSTEHPAPTARRRDRARTSTAPDPFMVSALLSSPADAPQTQESDHAPALPLDVATAPGFTSGTASESVPATHGGRTYRVRKGDDLVNVAARFGVSVPALVDLNGLARRPQLRPGQILSLPERQVTDGPATHRARPGETLQSIAARHRRSPADLQRANAMGTSQLIVEGELLSLSGTGAMSARPRTDALDLPSLSAPTEGYPDDTAKAARINRRSLLARPVPSRRAARALVERVSRELGFEPHLALAVAQTESGFNHAVVSPGNAIGIMQTTPHAAHCAAHTIGRALDVLDPADNVTAGVTILASLLERAQTQTEALHGYYQGLASVRLHGPYRDAQRFAANVQILTDRARAEGGR</sequence>
<dbReference type="CDD" id="cd00118">
    <property type="entry name" value="LysM"/>
    <property type="match status" value="2"/>
</dbReference>
<dbReference type="SMART" id="SM00257">
    <property type="entry name" value="LysM"/>
    <property type="match status" value="2"/>
</dbReference>
<dbReference type="Gene3D" id="3.10.350.10">
    <property type="entry name" value="LysM domain"/>
    <property type="match status" value="2"/>
</dbReference>
<protein>
    <submittedName>
        <fullName evidence="3">Peptidoglycan-binding LysM</fullName>
    </submittedName>
</protein>
<accession>A0A1X6XEZ5</accession>
<evidence type="ECO:0000256" key="1">
    <source>
        <dbReference type="SAM" id="MobiDB-lite"/>
    </source>
</evidence>
<dbReference type="InterPro" id="IPR023346">
    <property type="entry name" value="Lysozyme-like_dom_sf"/>
</dbReference>
<evidence type="ECO:0000313" key="3">
    <source>
        <dbReference type="EMBL" id="SLM97805.1"/>
    </source>
</evidence>
<dbReference type="InterPro" id="IPR036779">
    <property type="entry name" value="LysM_dom_sf"/>
</dbReference>